<accession>A0A854NE76</accession>
<dbReference type="AlphaFoldDB" id="A0A854NE76"/>
<sequence length="92" mass="11041">MLFWEKKRHSKAYKDCAWHISSFIVAKVFGCNDLKPEKPSGPQTALKFMCCRYSFWQRLPRNNGCAKPTPFCWEFCQTFIKLWWQNGRRLTD</sequence>
<gene>
    <name evidence="1" type="ORF">CBE85_02230</name>
</gene>
<protein>
    <submittedName>
        <fullName evidence="1">Uncharacterized protein</fullName>
    </submittedName>
</protein>
<reference evidence="1 2" key="1">
    <citation type="submission" date="2017-05" db="EMBL/GenBank/DDBJ databases">
        <title>Draft genome sequence of MDR A. baumannii AB360.</title>
        <authorList>
            <person name="Wareham D.W."/>
            <person name="Bean D.C."/>
        </authorList>
    </citation>
    <scope>NUCLEOTIDE SEQUENCE [LARGE SCALE GENOMIC DNA]</scope>
    <source>
        <strain evidence="1 2">AB360</strain>
    </source>
</reference>
<organism evidence="1 2">
    <name type="scientific">Acinetobacter baumannii</name>
    <dbReference type="NCBI Taxonomy" id="470"/>
    <lineage>
        <taxon>Bacteria</taxon>
        <taxon>Pseudomonadati</taxon>
        <taxon>Pseudomonadota</taxon>
        <taxon>Gammaproteobacteria</taxon>
        <taxon>Moraxellales</taxon>
        <taxon>Moraxellaceae</taxon>
        <taxon>Acinetobacter</taxon>
        <taxon>Acinetobacter calcoaceticus/baumannii complex</taxon>
    </lineage>
</organism>
<dbReference type="Proteomes" id="UP000197394">
    <property type="component" value="Unassembled WGS sequence"/>
</dbReference>
<evidence type="ECO:0000313" key="2">
    <source>
        <dbReference type="Proteomes" id="UP000197394"/>
    </source>
</evidence>
<comment type="caution">
    <text evidence="1">The sequence shown here is derived from an EMBL/GenBank/DDBJ whole genome shotgun (WGS) entry which is preliminary data.</text>
</comment>
<evidence type="ECO:0000313" key="1">
    <source>
        <dbReference type="EMBL" id="OWK68640.1"/>
    </source>
</evidence>
<proteinExistence type="predicted"/>
<dbReference type="EMBL" id="NGKM01000001">
    <property type="protein sequence ID" value="OWK68640.1"/>
    <property type="molecule type" value="Genomic_DNA"/>
</dbReference>
<name>A0A854NE76_ACIBA</name>